<reference evidence="1 2" key="1">
    <citation type="submission" date="2019-01" db="EMBL/GenBank/DDBJ databases">
        <authorList>
            <consortium name="Pathogen Informatics"/>
        </authorList>
    </citation>
    <scope>NUCLEOTIDE SEQUENCE [LARGE SCALE GENOMIC DNA]</scope>
    <source>
        <strain evidence="1 2">NCTC10118</strain>
    </source>
</reference>
<gene>
    <name evidence="1" type="primary">MCYN0257</name>
    <name evidence="1" type="ORF">NCTC10118_00276</name>
</gene>
<accession>A0A449ADL7</accession>
<protein>
    <submittedName>
        <fullName evidence="1">Uncharacterized protein</fullName>
    </submittedName>
</protein>
<dbReference type="AlphaFoldDB" id="A0A449ADL7"/>
<dbReference type="RefSeq" id="WP_120160864.1">
    <property type="nucleotide sequence ID" value="NZ_AP018135.1"/>
</dbReference>
<name>A0A449ADL7_9BACT</name>
<dbReference type="EMBL" id="LR214972">
    <property type="protein sequence ID" value="VEU63067.1"/>
    <property type="molecule type" value="Genomic_DNA"/>
</dbReference>
<dbReference type="OrthoDB" id="401279at2"/>
<evidence type="ECO:0000313" key="2">
    <source>
        <dbReference type="Proteomes" id="UP000289952"/>
    </source>
</evidence>
<proteinExistence type="predicted"/>
<sequence>MHRIEMFRIYKPKRNLQDGIKKYAKRPCELLISLVDLKDEVIFGTICFDTTCQNLIRLFESKDYPDLKLHLDKFYKIAKTTLSKNINLYKYQKKVIEITEDKQVEVLKKLQGIFENRHSKFSLTYIYKKNQKPSLFF</sequence>
<dbReference type="Proteomes" id="UP000289952">
    <property type="component" value="Chromosome"/>
</dbReference>
<evidence type="ECO:0000313" key="1">
    <source>
        <dbReference type="EMBL" id="VEU63067.1"/>
    </source>
</evidence>
<organism evidence="1 2">
    <name type="scientific">Mycoplasmopsis bovirhinis</name>
    <dbReference type="NCBI Taxonomy" id="29553"/>
    <lineage>
        <taxon>Bacteria</taxon>
        <taxon>Bacillati</taxon>
        <taxon>Mycoplasmatota</taxon>
        <taxon>Mycoplasmoidales</taxon>
        <taxon>Metamycoplasmataceae</taxon>
        <taxon>Mycoplasmopsis</taxon>
    </lineage>
</organism>
<keyword evidence="2" id="KW-1185">Reference proteome</keyword>